<keyword evidence="2" id="KW-0808">Transferase</keyword>
<dbReference type="Pfam" id="PF00665">
    <property type="entry name" value="rve"/>
    <property type="match status" value="1"/>
</dbReference>
<dbReference type="GO" id="GO:0004519">
    <property type="term" value="F:endonuclease activity"/>
    <property type="evidence" value="ECO:0007669"/>
    <property type="project" value="UniProtKB-KW"/>
</dbReference>
<dbReference type="InterPro" id="IPR000477">
    <property type="entry name" value="RT_dom"/>
</dbReference>
<dbReference type="Pfam" id="PF00078">
    <property type="entry name" value="RVT_1"/>
    <property type="match status" value="1"/>
</dbReference>
<dbReference type="InterPro" id="IPR036397">
    <property type="entry name" value="RNaseH_sf"/>
</dbReference>
<dbReference type="SUPFAM" id="SSF53098">
    <property type="entry name" value="Ribonuclease H-like"/>
    <property type="match status" value="1"/>
</dbReference>
<name>A0A0A9XPD5_LYGHE</name>
<dbReference type="GO" id="GO:0003676">
    <property type="term" value="F:nucleic acid binding"/>
    <property type="evidence" value="ECO:0007669"/>
    <property type="project" value="InterPro"/>
</dbReference>
<dbReference type="PANTHER" id="PTHR37984:SF5">
    <property type="entry name" value="PROTEIN NYNRIN-LIKE"/>
    <property type="match status" value="1"/>
</dbReference>
<dbReference type="InterPro" id="IPR001584">
    <property type="entry name" value="Integrase_cat-core"/>
</dbReference>
<dbReference type="GO" id="GO:0042575">
    <property type="term" value="C:DNA polymerase complex"/>
    <property type="evidence" value="ECO:0007669"/>
    <property type="project" value="UniProtKB-ARBA"/>
</dbReference>
<evidence type="ECO:0000256" key="7">
    <source>
        <dbReference type="SAM" id="MobiDB-lite"/>
    </source>
</evidence>
<dbReference type="CDD" id="cd01647">
    <property type="entry name" value="RT_LTR"/>
    <property type="match status" value="1"/>
</dbReference>
<evidence type="ECO:0000259" key="9">
    <source>
        <dbReference type="PROSITE" id="PS50994"/>
    </source>
</evidence>
<dbReference type="SUPFAM" id="SSF56672">
    <property type="entry name" value="DNA/RNA polymerases"/>
    <property type="match status" value="1"/>
</dbReference>
<evidence type="ECO:0000259" key="8">
    <source>
        <dbReference type="PROSITE" id="PS50878"/>
    </source>
</evidence>
<keyword evidence="4" id="KW-0378">Hydrolase</keyword>
<organism evidence="10">
    <name type="scientific">Lygus hesperus</name>
    <name type="common">Western plant bug</name>
    <dbReference type="NCBI Taxonomy" id="30085"/>
    <lineage>
        <taxon>Eukaryota</taxon>
        <taxon>Metazoa</taxon>
        <taxon>Ecdysozoa</taxon>
        <taxon>Arthropoda</taxon>
        <taxon>Hexapoda</taxon>
        <taxon>Insecta</taxon>
        <taxon>Pterygota</taxon>
        <taxon>Neoptera</taxon>
        <taxon>Paraneoptera</taxon>
        <taxon>Hemiptera</taxon>
        <taxon>Heteroptera</taxon>
        <taxon>Panheteroptera</taxon>
        <taxon>Cimicomorpha</taxon>
        <taxon>Miridae</taxon>
        <taxon>Mirini</taxon>
        <taxon>Lygus</taxon>
    </lineage>
</organism>
<dbReference type="InterPro" id="IPR012337">
    <property type="entry name" value="RNaseH-like_sf"/>
</dbReference>
<dbReference type="InterPro" id="IPR043502">
    <property type="entry name" value="DNA/RNA_pol_sf"/>
</dbReference>
<feature type="region of interest" description="Disordered" evidence="7">
    <location>
        <begin position="715"/>
        <end position="849"/>
    </location>
</feature>
<sequence>MEDILSKMANNKVFSTFDVRQAYLHMQVDEESAKLLTINTSKGLFRVHRLMYGIASAPSKWQKRMDALFGKLPFLSIFFDDASIASPDEQTHLRHIREFFEICRSNGIRLNKSKCKLMKKEITYLGHKIDENGLHKTTDKIAAIQNAKPPKDISELRSFLGVVNYYSRFIPSAAELLHKFYELLKKGVEFKWNDNLQRDFERIKEELASPRVLAHFDPQKPVIVAADASSYGLGGVISHIYHDGSEHPIAFASRTLTDTEKKYPQVEKEALSIIWALKKFFHYVYGRPFILQTDHKPLTQIFNPSKETPPLSATRLAHYAIFLQGFNYQIRYRQTNKHSNADYCSRLSTSTISDYQDEPEIFQCNQLNNLPISSDIIAAETARDPETKNLLSAIVKGEIKNNAHEYSIQDGCIFRGTRVLIPPSLRKTILEELHDGHLGAQKMRSIARSYVYWENIDQDISLVTRECPACIRYAKSPNRIIHRWLPPEAPWQRVHLDHAGPFFNKYFLIVIDAYTRWIEVFIVPSLTPNSNIPFLRETFARFGLPNVIVSDNHGCFTSSEFKTFLRENNIKHVLTPAFHPSSNGQVERYVQTVKSGLRKALFGKPLSGLHSSLQNFLLHYRKAPHCATGSSPAREMLGRDIRTRLDTIIPTKQPGKPSSRAFQLGDEVAFRKDNEKEWIIGTVTSTESNSLVNIRTPLGQYRRHIDHVIKLPVSHSPEEPYENEGDSINLHTQPPLTLGPADSALPHTSTSNAQSSEPQSTNQGGTPPPAPRSSRKSVEIQQQIPAPCTSRKSIEPQQTTLTPKVTQTPAPVVTNSPAKTAAKEPVLAPPHSPTLRPVRNRKAPERYSP</sequence>
<feature type="compositionally biased region" description="Polar residues" evidence="7">
    <location>
        <begin position="746"/>
        <end position="765"/>
    </location>
</feature>
<dbReference type="AlphaFoldDB" id="A0A0A9XPD5"/>
<feature type="compositionally biased region" description="Polar residues" evidence="7">
    <location>
        <begin position="795"/>
        <end position="818"/>
    </location>
</feature>
<dbReference type="PANTHER" id="PTHR37984">
    <property type="entry name" value="PROTEIN CBG26694"/>
    <property type="match status" value="1"/>
</dbReference>
<protein>
    <recommendedName>
        <fullName evidence="1">RNA-directed DNA polymerase</fullName>
        <ecNumber evidence="1">2.7.7.49</ecNumber>
    </recommendedName>
</protein>
<dbReference type="Pfam" id="PF17919">
    <property type="entry name" value="RT_RNaseH_2"/>
    <property type="match status" value="1"/>
</dbReference>
<dbReference type="EC" id="2.7.7.49" evidence="1"/>
<dbReference type="InterPro" id="IPR041588">
    <property type="entry name" value="Integrase_H2C2"/>
</dbReference>
<gene>
    <name evidence="10" type="ORF">CM83_25371</name>
</gene>
<dbReference type="CDD" id="cd09274">
    <property type="entry name" value="RNase_HI_RT_Ty3"/>
    <property type="match status" value="1"/>
</dbReference>
<keyword evidence="3" id="KW-0540">Nuclease</keyword>
<feature type="domain" description="Reverse transcriptase" evidence="8">
    <location>
        <begin position="1"/>
        <end position="129"/>
    </location>
</feature>
<evidence type="ECO:0000256" key="2">
    <source>
        <dbReference type="ARBA" id="ARBA00022695"/>
    </source>
</evidence>
<dbReference type="Gene3D" id="3.10.10.10">
    <property type="entry name" value="HIV Type 1 Reverse Transcriptase, subunit A, domain 1"/>
    <property type="match status" value="1"/>
</dbReference>
<dbReference type="FunFam" id="1.10.340.70:FF:000004">
    <property type="entry name" value="Retrovirus-related Pol polyprotein from transposon 297-like Protein"/>
    <property type="match status" value="1"/>
</dbReference>
<dbReference type="FunFam" id="3.30.420.10:FF:000063">
    <property type="entry name" value="Retrovirus-related Pol polyprotein from transposon 297-like Protein"/>
    <property type="match status" value="1"/>
</dbReference>
<keyword evidence="2" id="KW-0548">Nucleotidyltransferase</keyword>
<dbReference type="PROSITE" id="PS50878">
    <property type="entry name" value="RT_POL"/>
    <property type="match status" value="1"/>
</dbReference>
<keyword evidence="4" id="KW-0255">Endonuclease</keyword>
<dbReference type="EMBL" id="GBHO01022946">
    <property type="protein sequence ID" value="JAG20658.1"/>
    <property type="molecule type" value="Transcribed_RNA"/>
</dbReference>
<feature type="domain" description="Integrase catalytic" evidence="9">
    <location>
        <begin position="486"/>
        <end position="640"/>
    </location>
</feature>
<dbReference type="GO" id="GO:0015074">
    <property type="term" value="P:DNA integration"/>
    <property type="evidence" value="ECO:0007669"/>
    <property type="project" value="InterPro"/>
</dbReference>
<dbReference type="PROSITE" id="PS50994">
    <property type="entry name" value="INTEGRASE"/>
    <property type="match status" value="1"/>
</dbReference>
<dbReference type="InterPro" id="IPR041577">
    <property type="entry name" value="RT_RNaseH_2"/>
</dbReference>
<keyword evidence="5" id="KW-0695">RNA-directed DNA polymerase</keyword>
<evidence type="ECO:0000256" key="5">
    <source>
        <dbReference type="ARBA" id="ARBA00022918"/>
    </source>
</evidence>
<dbReference type="GO" id="GO:0003964">
    <property type="term" value="F:RNA-directed DNA polymerase activity"/>
    <property type="evidence" value="ECO:0007669"/>
    <property type="project" value="UniProtKB-KW"/>
</dbReference>
<evidence type="ECO:0000256" key="6">
    <source>
        <dbReference type="ARBA" id="ARBA00023268"/>
    </source>
</evidence>
<dbReference type="InterPro" id="IPR043128">
    <property type="entry name" value="Rev_trsase/Diguanyl_cyclase"/>
</dbReference>
<dbReference type="FunFam" id="3.30.70.270:FF:000063">
    <property type="entry name" value="Zinc knuckle domaincontaining protein"/>
    <property type="match status" value="1"/>
</dbReference>
<reference evidence="10" key="2">
    <citation type="submission" date="2014-07" db="EMBL/GenBank/DDBJ databases">
        <authorList>
            <person name="Hull J."/>
        </authorList>
    </citation>
    <scope>NUCLEOTIDE SEQUENCE</scope>
</reference>
<dbReference type="Gene3D" id="3.30.70.270">
    <property type="match status" value="2"/>
</dbReference>
<dbReference type="Gene3D" id="3.30.420.10">
    <property type="entry name" value="Ribonuclease H-like superfamily/Ribonuclease H"/>
    <property type="match status" value="1"/>
</dbReference>
<reference evidence="10" key="1">
    <citation type="journal article" date="2014" name="PLoS ONE">
        <title>Transcriptome-Based Identification of ABC Transporters in the Western Tarnished Plant Bug Lygus hesperus.</title>
        <authorList>
            <person name="Hull J.J."/>
            <person name="Chaney K."/>
            <person name="Geib S.M."/>
            <person name="Fabrick J.A."/>
            <person name="Brent C.S."/>
            <person name="Walsh D."/>
            <person name="Lavine L.C."/>
        </authorList>
    </citation>
    <scope>NUCLEOTIDE SEQUENCE</scope>
</reference>
<evidence type="ECO:0000256" key="3">
    <source>
        <dbReference type="ARBA" id="ARBA00022722"/>
    </source>
</evidence>
<dbReference type="FunFam" id="3.10.20.370:FF:000001">
    <property type="entry name" value="Retrovirus-related Pol polyprotein from transposon 17.6-like protein"/>
    <property type="match status" value="1"/>
</dbReference>
<evidence type="ECO:0000313" key="10">
    <source>
        <dbReference type="EMBL" id="JAG20658.1"/>
    </source>
</evidence>
<keyword evidence="6" id="KW-0511">Multifunctional enzyme</keyword>
<dbReference type="Gene3D" id="1.10.340.70">
    <property type="match status" value="1"/>
</dbReference>
<evidence type="ECO:0000256" key="1">
    <source>
        <dbReference type="ARBA" id="ARBA00012493"/>
    </source>
</evidence>
<proteinExistence type="predicted"/>
<dbReference type="Pfam" id="PF17921">
    <property type="entry name" value="Integrase_H2C2"/>
    <property type="match status" value="1"/>
</dbReference>
<dbReference type="InterPro" id="IPR050951">
    <property type="entry name" value="Retrovirus_Pol_polyprotein"/>
</dbReference>
<accession>A0A0A9XPD5</accession>
<evidence type="ECO:0000256" key="4">
    <source>
        <dbReference type="ARBA" id="ARBA00022759"/>
    </source>
</evidence>